<dbReference type="EMBL" id="ML978124">
    <property type="protein sequence ID" value="KAF2100299.1"/>
    <property type="molecule type" value="Genomic_DNA"/>
</dbReference>
<protein>
    <submittedName>
        <fullName evidence="8">MFS general substrate transporter</fullName>
    </submittedName>
</protein>
<keyword evidence="4 7" id="KW-1133">Transmembrane helix</keyword>
<evidence type="ECO:0000256" key="5">
    <source>
        <dbReference type="ARBA" id="ARBA00023136"/>
    </source>
</evidence>
<keyword evidence="2" id="KW-0813">Transport</keyword>
<feature type="region of interest" description="Disordered" evidence="6">
    <location>
        <begin position="1"/>
        <end position="24"/>
    </location>
</feature>
<feature type="transmembrane region" description="Helical" evidence="7">
    <location>
        <begin position="435"/>
        <end position="457"/>
    </location>
</feature>
<reference evidence="8" key="1">
    <citation type="journal article" date="2020" name="Stud. Mycol.">
        <title>101 Dothideomycetes genomes: a test case for predicting lifestyles and emergence of pathogens.</title>
        <authorList>
            <person name="Haridas S."/>
            <person name="Albert R."/>
            <person name="Binder M."/>
            <person name="Bloem J."/>
            <person name="Labutti K."/>
            <person name="Salamov A."/>
            <person name="Andreopoulos B."/>
            <person name="Baker S."/>
            <person name="Barry K."/>
            <person name="Bills G."/>
            <person name="Bluhm B."/>
            <person name="Cannon C."/>
            <person name="Castanera R."/>
            <person name="Culley D."/>
            <person name="Daum C."/>
            <person name="Ezra D."/>
            <person name="Gonzalez J."/>
            <person name="Henrissat B."/>
            <person name="Kuo A."/>
            <person name="Liang C."/>
            <person name="Lipzen A."/>
            <person name="Lutzoni F."/>
            <person name="Magnuson J."/>
            <person name="Mondo S."/>
            <person name="Nolan M."/>
            <person name="Ohm R."/>
            <person name="Pangilinan J."/>
            <person name="Park H.-J."/>
            <person name="Ramirez L."/>
            <person name="Alfaro M."/>
            <person name="Sun H."/>
            <person name="Tritt A."/>
            <person name="Yoshinaga Y."/>
            <person name="Zwiers L.-H."/>
            <person name="Turgeon B."/>
            <person name="Goodwin S."/>
            <person name="Spatafora J."/>
            <person name="Crous P."/>
            <person name="Grigoriev I."/>
        </authorList>
    </citation>
    <scope>NUCLEOTIDE SEQUENCE</scope>
    <source>
        <strain evidence="8">CBS 133067</strain>
    </source>
</reference>
<evidence type="ECO:0000256" key="1">
    <source>
        <dbReference type="ARBA" id="ARBA00004141"/>
    </source>
</evidence>
<keyword evidence="3 7" id="KW-0812">Transmembrane</keyword>
<evidence type="ECO:0000313" key="9">
    <source>
        <dbReference type="Proteomes" id="UP000799772"/>
    </source>
</evidence>
<dbReference type="PANTHER" id="PTHR23501:SF195">
    <property type="entry name" value="PEP5"/>
    <property type="match status" value="1"/>
</dbReference>
<dbReference type="GO" id="GO:0005886">
    <property type="term" value="C:plasma membrane"/>
    <property type="evidence" value="ECO:0007669"/>
    <property type="project" value="TreeGrafter"/>
</dbReference>
<evidence type="ECO:0000256" key="4">
    <source>
        <dbReference type="ARBA" id="ARBA00022989"/>
    </source>
</evidence>
<dbReference type="GO" id="GO:0022857">
    <property type="term" value="F:transmembrane transporter activity"/>
    <property type="evidence" value="ECO:0007669"/>
    <property type="project" value="InterPro"/>
</dbReference>
<dbReference type="AlphaFoldDB" id="A0A9P4MC38"/>
<feature type="transmembrane region" description="Helical" evidence="7">
    <location>
        <begin position="234"/>
        <end position="253"/>
    </location>
</feature>
<name>A0A9P4MC38_9PEZI</name>
<dbReference type="InterPro" id="IPR010573">
    <property type="entry name" value="MFS_Str1/Tri12-like"/>
</dbReference>
<dbReference type="Gene3D" id="1.20.1250.20">
    <property type="entry name" value="MFS general substrate transporter like domains"/>
    <property type="match status" value="1"/>
</dbReference>
<dbReference type="PANTHER" id="PTHR23501">
    <property type="entry name" value="MAJOR FACILITATOR SUPERFAMILY"/>
    <property type="match status" value="1"/>
</dbReference>
<feature type="transmembrane region" description="Helical" evidence="7">
    <location>
        <begin position="80"/>
        <end position="102"/>
    </location>
</feature>
<evidence type="ECO:0000256" key="6">
    <source>
        <dbReference type="SAM" id="MobiDB-lite"/>
    </source>
</evidence>
<feature type="transmembrane region" description="Helical" evidence="7">
    <location>
        <begin position="402"/>
        <end position="423"/>
    </location>
</feature>
<dbReference type="SUPFAM" id="SSF103473">
    <property type="entry name" value="MFS general substrate transporter"/>
    <property type="match status" value="1"/>
</dbReference>
<gene>
    <name evidence="8" type="ORF">NA57DRAFT_37329</name>
</gene>
<evidence type="ECO:0000256" key="7">
    <source>
        <dbReference type="SAM" id="Phobius"/>
    </source>
</evidence>
<accession>A0A9P4MC38</accession>
<comment type="caution">
    <text evidence="8">The sequence shown here is derived from an EMBL/GenBank/DDBJ whole genome shotgun (WGS) entry which is preliminary data.</text>
</comment>
<comment type="subcellular location">
    <subcellularLocation>
        <location evidence="1">Membrane</location>
        <topology evidence="1">Multi-pass membrane protein</topology>
    </subcellularLocation>
</comment>
<feature type="transmembrane region" description="Helical" evidence="7">
    <location>
        <begin position="377"/>
        <end position="396"/>
    </location>
</feature>
<organism evidence="8 9">
    <name type="scientific">Rhizodiscina lignyota</name>
    <dbReference type="NCBI Taxonomy" id="1504668"/>
    <lineage>
        <taxon>Eukaryota</taxon>
        <taxon>Fungi</taxon>
        <taxon>Dikarya</taxon>
        <taxon>Ascomycota</taxon>
        <taxon>Pezizomycotina</taxon>
        <taxon>Dothideomycetes</taxon>
        <taxon>Pleosporomycetidae</taxon>
        <taxon>Aulographales</taxon>
        <taxon>Rhizodiscinaceae</taxon>
        <taxon>Rhizodiscina</taxon>
    </lineage>
</organism>
<evidence type="ECO:0000256" key="2">
    <source>
        <dbReference type="ARBA" id="ARBA00022448"/>
    </source>
</evidence>
<dbReference type="Proteomes" id="UP000799772">
    <property type="component" value="Unassembled WGS sequence"/>
</dbReference>
<feature type="transmembrane region" description="Helical" evidence="7">
    <location>
        <begin position="194"/>
        <end position="214"/>
    </location>
</feature>
<feature type="transmembrane region" description="Helical" evidence="7">
    <location>
        <begin position="44"/>
        <end position="68"/>
    </location>
</feature>
<keyword evidence="5 7" id="KW-0472">Membrane</keyword>
<sequence length="575" mass="62157">MKQRTQEPEPEVASSNPDDQVEKGVERNVYPTSDEEYVVTFKTWVVVAILASAYGVSFWIVPAIGVIATQVATDLGDPTAGVWFTSLYTVCNAIAFMICGANSDLFGRRWFLLFGNGHLMGGLAKNGTTIIAGFALIGFGAGNAQLAAFALPELLPNKWRHISVTIADLGTWLAVVVGPIAARYAIARGDAWRWLFHGPSIGAFLSFFGLYFLYYPPQHPRGLGFKRALKELDYIGGVLFILAATLILIGIVYTEIIPSSSGRVIGLLVSGFATLVAFCLYEHFGNPKQPLTPTHIFTKDYGREFTFPFIVGFVVTMFYYMTNIVFPTQLSVFYTNETTPLSTTLKYSLPSNLGLVWGEILLITCGTRLARLVKWKWTLAGSVFIMVLFGALLGLGNPTNKGMMFAFVFISQMGFGWAQMLSITFIQFGVPQVELGISGGLAGVSRFAGGAIAISVYSTILSNVQATWAARLVPPAAIGAGLPQSSLDALLKALPLGSAALEKVPGISTRIILAAGAALQETYVHALRVVALASLSFGILAIISCALCNDIGPKMNEKIEVFLENDEFADRNTFH</sequence>
<feature type="transmembrane region" description="Helical" evidence="7">
    <location>
        <begin position="265"/>
        <end position="285"/>
    </location>
</feature>
<feature type="transmembrane region" description="Helical" evidence="7">
    <location>
        <begin position="162"/>
        <end position="182"/>
    </location>
</feature>
<dbReference type="Pfam" id="PF06609">
    <property type="entry name" value="TRI12"/>
    <property type="match status" value="1"/>
</dbReference>
<feature type="transmembrane region" description="Helical" evidence="7">
    <location>
        <begin position="305"/>
        <end position="326"/>
    </location>
</feature>
<proteinExistence type="predicted"/>
<dbReference type="InterPro" id="IPR036259">
    <property type="entry name" value="MFS_trans_sf"/>
</dbReference>
<feature type="transmembrane region" description="Helical" evidence="7">
    <location>
        <begin position="529"/>
        <end position="548"/>
    </location>
</feature>
<feature type="transmembrane region" description="Helical" evidence="7">
    <location>
        <begin position="123"/>
        <end position="142"/>
    </location>
</feature>
<evidence type="ECO:0000313" key="8">
    <source>
        <dbReference type="EMBL" id="KAF2100299.1"/>
    </source>
</evidence>
<dbReference type="OrthoDB" id="4161376at2759"/>
<evidence type="ECO:0000256" key="3">
    <source>
        <dbReference type="ARBA" id="ARBA00022692"/>
    </source>
</evidence>
<keyword evidence="9" id="KW-1185">Reference proteome</keyword>